<dbReference type="CDD" id="cd01448">
    <property type="entry name" value="TST_Repeat_1"/>
    <property type="match status" value="1"/>
</dbReference>
<dbReference type="Proteomes" id="UP000283627">
    <property type="component" value="Unassembled WGS sequence"/>
</dbReference>
<organism evidence="4 5">
    <name type="scientific">Pseudomonas frederiksbergensis</name>
    <dbReference type="NCBI Taxonomy" id="104087"/>
    <lineage>
        <taxon>Bacteria</taxon>
        <taxon>Pseudomonadati</taxon>
        <taxon>Pseudomonadota</taxon>
        <taxon>Gammaproteobacteria</taxon>
        <taxon>Pseudomonadales</taxon>
        <taxon>Pseudomonadaceae</taxon>
        <taxon>Pseudomonas</taxon>
    </lineage>
</organism>
<sequence>MTSILISPQALAHRLGDPDLRIVDASVELPAPRFDQDYRATSGREGWLHHHIPGALHADLLEDLADPQASLSFALPRADRLANALARLGIGADSPVVIYDRADGFWAARLWWMLRSVGLEAQVLDGGFNAWRAAGLPLGQGEEIPLPAAELTLQQRPGFWVDRQGVQAVLAGERPGVLICALSEALFSGAAPSRYTRRGHIPGSLNLPARNLLDAQGRYLPKEQLEQQLGVELITTQDPLVLYCGGGISAAAVALALTVVGRNTILLYDGSLQEWAADSNLPMTTGATPA</sequence>
<evidence type="ECO:0000256" key="2">
    <source>
        <dbReference type="ARBA" id="ARBA00022737"/>
    </source>
</evidence>
<evidence type="ECO:0000313" key="4">
    <source>
        <dbReference type="EMBL" id="RON51590.1"/>
    </source>
</evidence>
<dbReference type="PANTHER" id="PTHR11364">
    <property type="entry name" value="THIOSULFATE SULFERTANSFERASE"/>
    <property type="match status" value="1"/>
</dbReference>
<dbReference type="PANTHER" id="PTHR11364:SF27">
    <property type="entry name" value="SULFURTRANSFERASE"/>
    <property type="match status" value="1"/>
</dbReference>
<reference evidence="4 5" key="1">
    <citation type="submission" date="2016-10" db="EMBL/GenBank/DDBJ databases">
        <title>Comparative genome analysis of multiple Pseudomonas spp. focuses on biocontrol and plant growth promoting traits.</title>
        <authorList>
            <person name="Tao X.-Y."/>
            <person name="Taylor C.G."/>
        </authorList>
    </citation>
    <scope>NUCLEOTIDE SEQUENCE [LARGE SCALE GENOMIC DNA]</scope>
    <source>
        <strain evidence="4 5">39A2</strain>
    </source>
</reference>
<protein>
    <submittedName>
        <fullName evidence="4">Sulfurtransferase</fullName>
    </submittedName>
</protein>
<dbReference type="Gene3D" id="3.40.250.10">
    <property type="entry name" value="Rhodanese-like domain"/>
    <property type="match status" value="2"/>
</dbReference>
<evidence type="ECO:0000259" key="3">
    <source>
        <dbReference type="PROSITE" id="PS50206"/>
    </source>
</evidence>
<dbReference type="SMART" id="SM00450">
    <property type="entry name" value="RHOD"/>
    <property type="match status" value="2"/>
</dbReference>
<dbReference type="RefSeq" id="WP_123407873.1">
    <property type="nucleotide sequence ID" value="NZ_MOBP01000012.1"/>
</dbReference>
<comment type="caution">
    <text evidence="4">The sequence shown here is derived from an EMBL/GenBank/DDBJ whole genome shotgun (WGS) entry which is preliminary data.</text>
</comment>
<keyword evidence="2" id="KW-0677">Repeat</keyword>
<dbReference type="EMBL" id="MOBP01000012">
    <property type="protein sequence ID" value="RON51590.1"/>
    <property type="molecule type" value="Genomic_DNA"/>
</dbReference>
<dbReference type="AlphaFoldDB" id="A0A423KFH3"/>
<dbReference type="OrthoDB" id="9781034at2"/>
<dbReference type="GO" id="GO:0004792">
    <property type="term" value="F:thiosulfate-cyanide sulfurtransferase activity"/>
    <property type="evidence" value="ECO:0007669"/>
    <property type="project" value="TreeGrafter"/>
</dbReference>
<keyword evidence="1 4" id="KW-0808">Transferase</keyword>
<dbReference type="SUPFAM" id="SSF52821">
    <property type="entry name" value="Rhodanese/Cell cycle control phosphatase"/>
    <property type="match status" value="2"/>
</dbReference>
<feature type="domain" description="Rhodanese" evidence="3">
    <location>
        <begin position="183"/>
        <end position="284"/>
    </location>
</feature>
<dbReference type="Pfam" id="PF00581">
    <property type="entry name" value="Rhodanese"/>
    <property type="match status" value="2"/>
</dbReference>
<dbReference type="InterPro" id="IPR001763">
    <property type="entry name" value="Rhodanese-like_dom"/>
</dbReference>
<feature type="domain" description="Rhodanese" evidence="3">
    <location>
        <begin position="38"/>
        <end position="140"/>
    </location>
</feature>
<dbReference type="InterPro" id="IPR036873">
    <property type="entry name" value="Rhodanese-like_dom_sf"/>
</dbReference>
<evidence type="ECO:0000256" key="1">
    <source>
        <dbReference type="ARBA" id="ARBA00022679"/>
    </source>
</evidence>
<dbReference type="PROSITE" id="PS50206">
    <property type="entry name" value="RHODANESE_3"/>
    <property type="match status" value="2"/>
</dbReference>
<name>A0A423KFH3_9PSED</name>
<proteinExistence type="predicted"/>
<evidence type="ECO:0000313" key="5">
    <source>
        <dbReference type="Proteomes" id="UP000283627"/>
    </source>
</evidence>
<accession>A0A423KFH3</accession>
<dbReference type="InterPro" id="IPR045078">
    <property type="entry name" value="TST/MPST-like"/>
</dbReference>
<gene>
    <name evidence="4" type="ORF">BK665_17070</name>
</gene>